<proteinExistence type="predicted"/>
<feature type="transmembrane region" description="Helical" evidence="1">
    <location>
        <begin position="31"/>
        <end position="49"/>
    </location>
</feature>
<keyword evidence="1" id="KW-0812">Transmembrane</keyword>
<dbReference type="Proteomes" id="UP000502502">
    <property type="component" value="Chromosome"/>
</dbReference>
<keyword evidence="1" id="KW-0472">Membrane</keyword>
<sequence length="212" mass="22815">MSEAAQTERAVKQRWAVPGSRHDRLVGFAKVALPSAVGVLIAVLALAPLDKRGDVSFILDKNKVDNAPERMRVDTARYTGADNQGRPFQILARSAVQPSSDDPIVDIRGMMARLGLADGPVTIVANLARYNLDEQRAAVSGPVRVTGPNDYRLTTSNVSVDMKDRTVTGSGGVQGRIELGDFQAGRMRADLGQRTVVLDQGVRLKIVQGAVR</sequence>
<keyword evidence="3" id="KW-1185">Reference proteome</keyword>
<organism evidence="2 3">
    <name type="scientific">Sphingomonas sinipercae</name>
    <dbReference type="NCBI Taxonomy" id="2714944"/>
    <lineage>
        <taxon>Bacteria</taxon>
        <taxon>Pseudomonadati</taxon>
        <taxon>Pseudomonadota</taxon>
        <taxon>Alphaproteobacteria</taxon>
        <taxon>Sphingomonadales</taxon>
        <taxon>Sphingomonadaceae</taxon>
        <taxon>Sphingomonas</taxon>
    </lineage>
</organism>
<name>A0A6G7ZKN9_9SPHN</name>
<evidence type="ECO:0000313" key="2">
    <source>
        <dbReference type="EMBL" id="QIL01489.1"/>
    </source>
</evidence>
<dbReference type="RefSeq" id="WP_166092056.1">
    <property type="nucleotide sequence ID" value="NZ_CP049871.1"/>
</dbReference>
<evidence type="ECO:0000313" key="3">
    <source>
        <dbReference type="Proteomes" id="UP000502502"/>
    </source>
</evidence>
<accession>A0A6G7ZKN9</accession>
<gene>
    <name evidence="2" type="ORF">G7078_00915</name>
</gene>
<dbReference type="InterPro" id="IPR010664">
    <property type="entry name" value="LipoPS_assembly_LptC-rel"/>
</dbReference>
<dbReference type="AlphaFoldDB" id="A0A6G7ZKN9"/>
<reference evidence="2 3" key="1">
    <citation type="submission" date="2020-03" db="EMBL/GenBank/DDBJ databases">
        <title>Sphingomonas sp. nov., isolated from fish.</title>
        <authorList>
            <person name="Hyun D.-W."/>
            <person name="Bae J.-W."/>
        </authorList>
    </citation>
    <scope>NUCLEOTIDE SEQUENCE [LARGE SCALE GENOMIC DNA]</scope>
    <source>
        <strain evidence="2 3">HDW15C</strain>
    </source>
</reference>
<keyword evidence="1" id="KW-1133">Transmembrane helix</keyword>
<dbReference type="Pfam" id="PF06835">
    <property type="entry name" value="LptC"/>
    <property type="match status" value="1"/>
</dbReference>
<evidence type="ECO:0000256" key="1">
    <source>
        <dbReference type="SAM" id="Phobius"/>
    </source>
</evidence>
<dbReference type="EMBL" id="CP049871">
    <property type="protein sequence ID" value="QIL01489.1"/>
    <property type="molecule type" value="Genomic_DNA"/>
</dbReference>
<protein>
    <submittedName>
        <fullName evidence="2">LPS export ABC transporter periplasmic protein LptC</fullName>
    </submittedName>
</protein>
<dbReference type="Gene3D" id="2.60.450.10">
    <property type="entry name" value="Lipopolysaccharide (LPS) transport protein A like domain"/>
    <property type="match status" value="1"/>
</dbReference>
<dbReference type="KEGG" id="ssin:G7078_00915"/>